<name>A0A1I4M6W4_9FIRM</name>
<dbReference type="RefSeq" id="WP_090939296.1">
    <property type="nucleotide sequence ID" value="NZ_FOTS01000030.1"/>
</dbReference>
<keyword evidence="2 3" id="KW-0732">Signal</keyword>
<dbReference type="InterPro" id="IPR038482">
    <property type="entry name" value="Tp34-type_sf"/>
</dbReference>
<dbReference type="AlphaFoldDB" id="A0A1I4M6W4"/>
<dbReference type="InterPro" id="IPR018470">
    <property type="entry name" value="Metal-bd_Tp34-typ"/>
</dbReference>
<evidence type="ECO:0000256" key="2">
    <source>
        <dbReference type="ARBA" id="ARBA00022729"/>
    </source>
</evidence>
<sequence>MNLKKFLSMTFVSLAVLVLTVGQSFAAGFQEYPIGDDIEVPEAGFKVALVYFQPVAMEPAGMGLTPDKSDIHLETDIAAIEGNNTGYGVAEFIPNLTVHYKLTKKSTGEVIEGTLMPMNASDGPHYGANIKMKGAGTYDAAFTIESPNRQNYLLHVDKETGVEGRFWTKPVVLHWDFDYIPRSW</sequence>
<organism evidence="4 5">
    <name type="scientific">Pelosinus propionicus DSM 13327</name>
    <dbReference type="NCBI Taxonomy" id="1123291"/>
    <lineage>
        <taxon>Bacteria</taxon>
        <taxon>Bacillati</taxon>
        <taxon>Bacillota</taxon>
        <taxon>Negativicutes</taxon>
        <taxon>Selenomonadales</taxon>
        <taxon>Sporomusaceae</taxon>
        <taxon>Pelosinus</taxon>
    </lineage>
</organism>
<proteinExistence type="inferred from homology"/>
<dbReference type="OrthoDB" id="1495621at2"/>
<gene>
    <name evidence="4" type="ORF">SAMN04490355_103020</name>
</gene>
<dbReference type="PIRSF" id="PIRSF017018">
    <property type="entry name" value="Tp34"/>
    <property type="match status" value="1"/>
</dbReference>
<dbReference type="STRING" id="1123291.SAMN04490355_103020"/>
<evidence type="ECO:0000313" key="4">
    <source>
        <dbReference type="EMBL" id="SFL98880.1"/>
    </source>
</evidence>
<feature type="chain" id="PRO_5011436116" evidence="3">
    <location>
        <begin position="27"/>
        <end position="184"/>
    </location>
</feature>
<comment type="similarity">
    <text evidence="1">Belongs to the UPF0423 family.</text>
</comment>
<feature type="signal peptide" evidence="3">
    <location>
        <begin position="1"/>
        <end position="26"/>
    </location>
</feature>
<evidence type="ECO:0000313" key="5">
    <source>
        <dbReference type="Proteomes" id="UP000199520"/>
    </source>
</evidence>
<reference evidence="5" key="1">
    <citation type="submission" date="2016-10" db="EMBL/GenBank/DDBJ databases">
        <authorList>
            <person name="Varghese N."/>
            <person name="Submissions S."/>
        </authorList>
    </citation>
    <scope>NUCLEOTIDE SEQUENCE [LARGE SCALE GENOMIC DNA]</scope>
    <source>
        <strain evidence="5">DSM 13327</strain>
    </source>
</reference>
<dbReference type="Pfam" id="PF10634">
    <property type="entry name" value="Iron_transport"/>
    <property type="match status" value="1"/>
</dbReference>
<evidence type="ECO:0000256" key="3">
    <source>
        <dbReference type="SAM" id="SignalP"/>
    </source>
</evidence>
<dbReference type="Gene3D" id="2.60.40.2480">
    <property type="entry name" value="Periplasmic metal-binding protein Tp34-type"/>
    <property type="match status" value="1"/>
</dbReference>
<dbReference type="EMBL" id="FOTS01000030">
    <property type="protein sequence ID" value="SFL98880.1"/>
    <property type="molecule type" value="Genomic_DNA"/>
</dbReference>
<keyword evidence="5" id="KW-1185">Reference proteome</keyword>
<accession>A0A1I4M6W4</accession>
<evidence type="ECO:0000256" key="1">
    <source>
        <dbReference type="ARBA" id="ARBA00010013"/>
    </source>
</evidence>
<dbReference type="Proteomes" id="UP000199520">
    <property type="component" value="Unassembled WGS sequence"/>
</dbReference>
<protein>
    <submittedName>
        <fullName evidence="4">Uncharacterized protein</fullName>
    </submittedName>
</protein>